<dbReference type="GO" id="GO:0046327">
    <property type="term" value="P:glycerol biosynthetic process from pyruvate"/>
    <property type="evidence" value="ECO:0007669"/>
    <property type="project" value="TreeGrafter"/>
</dbReference>
<dbReference type="GO" id="GO:0033993">
    <property type="term" value="P:response to lipid"/>
    <property type="evidence" value="ECO:0007669"/>
    <property type="project" value="TreeGrafter"/>
</dbReference>
<keyword evidence="7 9" id="KW-0464">Manganese</keyword>
<dbReference type="SUPFAM" id="SSF53795">
    <property type="entry name" value="PEP carboxykinase-like"/>
    <property type="match status" value="1"/>
</dbReference>
<dbReference type="GO" id="GO:0019543">
    <property type="term" value="P:propionate catabolic process"/>
    <property type="evidence" value="ECO:0007669"/>
    <property type="project" value="TreeGrafter"/>
</dbReference>
<dbReference type="PROSITE" id="PS00505">
    <property type="entry name" value="PEPCK_GTP"/>
    <property type="match status" value="1"/>
</dbReference>
<comment type="similarity">
    <text evidence="1 9">Belongs to the phosphoenolpyruvate carboxykinase [GTP] family.</text>
</comment>
<dbReference type="EMBL" id="LIZX01000189">
    <property type="protein sequence ID" value="KPJ64302.1"/>
    <property type="molecule type" value="Genomic_DNA"/>
</dbReference>
<evidence type="ECO:0000256" key="3">
    <source>
        <dbReference type="ARBA" id="ARBA00022723"/>
    </source>
</evidence>
<feature type="binding site" evidence="9">
    <location>
        <position position="250"/>
    </location>
    <ligand>
        <name>Mn(2+)</name>
        <dbReference type="ChEBI" id="CHEBI:29035"/>
    </ligand>
</feature>
<keyword evidence="2 9" id="KW-0312">Gluconeogenesis</keyword>
<keyword evidence="12" id="KW-0670">Pyruvate</keyword>
<comment type="caution">
    <text evidence="12">The sequence shown here is derived from an EMBL/GenBank/DDBJ whole genome shotgun (WGS) entry which is preliminary data.</text>
</comment>
<dbReference type="PANTHER" id="PTHR11561:SF0">
    <property type="entry name" value="PHOSPHOENOLPYRUVATE CARBOXYKINASE [GTP]-RELATED"/>
    <property type="match status" value="1"/>
</dbReference>
<feature type="binding site" evidence="9">
    <location>
        <position position="231"/>
    </location>
    <ligand>
        <name>Mn(2+)</name>
        <dbReference type="ChEBI" id="CHEBI:29035"/>
    </ligand>
</feature>
<evidence type="ECO:0000259" key="10">
    <source>
        <dbReference type="Pfam" id="PF00821"/>
    </source>
</evidence>
<keyword evidence="4 9" id="KW-0547">Nucleotide-binding</keyword>
<dbReference type="InterPro" id="IPR035077">
    <property type="entry name" value="PEP_carboxykinase_GTP_C"/>
</dbReference>
<dbReference type="UniPathway" id="UPA00138"/>
<dbReference type="Pfam" id="PF17297">
    <property type="entry name" value="PEPCK_N"/>
    <property type="match status" value="1"/>
</dbReference>
<evidence type="ECO:0000259" key="11">
    <source>
        <dbReference type="Pfam" id="PF17297"/>
    </source>
</evidence>
<keyword evidence="12" id="KW-0418">Kinase</keyword>
<feature type="binding site" evidence="9">
    <location>
        <begin position="387"/>
        <end position="389"/>
    </location>
    <ligand>
        <name>substrate</name>
    </ligand>
</feature>
<dbReference type="InterPro" id="IPR008209">
    <property type="entry name" value="PEP_carboxykinase_GTP"/>
</dbReference>
<dbReference type="Proteomes" id="UP000051861">
    <property type="component" value="Unassembled WGS sequence"/>
</dbReference>
<evidence type="ECO:0000256" key="4">
    <source>
        <dbReference type="ARBA" id="ARBA00022741"/>
    </source>
</evidence>
<evidence type="ECO:0000256" key="5">
    <source>
        <dbReference type="ARBA" id="ARBA00022793"/>
    </source>
</evidence>
<feature type="binding site" evidence="9">
    <location>
        <position position="291"/>
    </location>
    <ligand>
        <name>Mn(2+)</name>
        <dbReference type="ChEBI" id="CHEBI:29035"/>
    </ligand>
</feature>
<dbReference type="AlphaFoldDB" id="A0A0S7XP98"/>
<evidence type="ECO:0000313" key="13">
    <source>
        <dbReference type="Proteomes" id="UP000051861"/>
    </source>
</evidence>
<evidence type="ECO:0000256" key="1">
    <source>
        <dbReference type="ARBA" id="ARBA00005796"/>
    </source>
</evidence>
<feature type="binding site" evidence="9">
    <location>
        <position position="389"/>
    </location>
    <ligand>
        <name>GTP</name>
        <dbReference type="ChEBI" id="CHEBI:37565"/>
    </ligand>
</feature>
<evidence type="ECO:0000256" key="9">
    <source>
        <dbReference type="HAMAP-Rule" id="MF_00452"/>
    </source>
</evidence>
<feature type="domain" description="Phosphoenolpyruvate carboxykinase GTP-utilising N-terminal" evidence="11">
    <location>
        <begin position="31"/>
        <end position="241"/>
    </location>
</feature>
<feature type="binding site" evidence="9">
    <location>
        <position position="420"/>
    </location>
    <ligand>
        <name>GTP</name>
        <dbReference type="ChEBI" id="CHEBI:37565"/>
    </ligand>
</feature>
<evidence type="ECO:0000256" key="7">
    <source>
        <dbReference type="ARBA" id="ARBA00023211"/>
    </source>
</evidence>
<dbReference type="Pfam" id="PF00821">
    <property type="entry name" value="PEPCK_GTP"/>
    <property type="match status" value="1"/>
</dbReference>
<keyword evidence="3 9" id="KW-0479">Metal-binding</keyword>
<dbReference type="EC" id="4.1.1.32" evidence="9"/>
<keyword evidence="6 9" id="KW-0342">GTP-binding</keyword>
<comment type="catalytic activity">
    <reaction evidence="9">
        <text>oxaloacetate + GTP = phosphoenolpyruvate + GDP + CO2</text>
        <dbReference type="Rhea" id="RHEA:10388"/>
        <dbReference type="ChEBI" id="CHEBI:16452"/>
        <dbReference type="ChEBI" id="CHEBI:16526"/>
        <dbReference type="ChEBI" id="CHEBI:37565"/>
        <dbReference type="ChEBI" id="CHEBI:58189"/>
        <dbReference type="ChEBI" id="CHEBI:58702"/>
        <dbReference type="EC" id="4.1.1.32"/>
    </reaction>
</comment>
<feature type="binding site" evidence="9">
    <location>
        <position position="88"/>
    </location>
    <ligand>
        <name>substrate</name>
    </ligand>
</feature>
<dbReference type="PIRSF" id="PIRSF001348">
    <property type="entry name" value="PEP_carboxykinase_GTP"/>
    <property type="match status" value="1"/>
</dbReference>
<keyword evidence="9" id="KW-0963">Cytoplasm</keyword>
<keyword evidence="5 9" id="KW-0210">Decarboxylase</keyword>
<feature type="domain" description="Phosphoenolpyruvate carboxykinase C-terminal P-loop" evidence="10">
    <location>
        <begin position="246"/>
        <end position="607"/>
    </location>
</feature>
<comment type="subcellular location">
    <subcellularLocation>
        <location evidence="9">Cytoplasm</location>
    </subcellularLocation>
</comment>
<dbReference type="InterPro" id="IPR035078">
    <property type="entry name" value="PEP_carboxykinase_GTP_N"/>
</dbReference>
<organism evidence="12 13">
    <name type="scientific">candidate division WOR-1 bacterium DG_54_3</name>
    <dbReference type="NCBI Taxonomy" id="1703775"/>
    <lineage>
        <taxon>Bacteria</taxon>
        <taxon>Bacillati</taxon>
        <taxon>Saganbacteria</taxon>
    </lineage>
</organism>
<keyword evidence="12" id="KW-0808">Transferase</keyword>
<evidence type="ECO:0000313" key="12">
    <source>
        <dbReference type="EMBL" id="KPJ64302.1"/>
    </source>
</evidence>
<dbReference type="GO" id="GO:0004613">
    <property type="term" value="F:phosphoenolpyruvate carboxykinase (GTP) activity"/>
    <property type="evidence" value="ECO:0007669"/>
    <property type="project" value="UniProtKB-UniRule"/>
</dbReference>
<comment type="caution">
    <text evidence="9">Lacks conserved residue(s) required for the propagation of feature annotation.</text>
</comment>
<dbReference type="GO" id="GO:0006094">
    <property type="term" value="P:gluconeogenesis"/>
    <property type="evidence" value="ECO:0007669"/>
    <property type="project" value="UniProtKB-UniRule"/>
</dbReference>
<protein>
    <recommendedName>
        <fullName evidence="9">Phosphoenolpyruvate carboxykinase [GTP]</fullName>
        <shortName evidence="9">PEP carboxykinase</shortName>
        <shortName evidence="9">PEPCK</shortName>
        <ecNumber evidence="9">4.1.1.32</ecNumber>
    </recommendedName>
    <alternativeName>
        <fullName evidence="9">GTP-dependent phosphoenolpyruvate carboxykinase</fullName>
        <shortName evidence="9">GTP-PEPCK</shortName>
    </alternativeName>
</protein>
<feature type="binding site" evidence="9">
    <location>
        <position position="272"/>
    </location>
    <ligand>
        <name>substrate</name>
    </ligand>
</feature>
<dbReference type="GO" id="GO:0005829">
    <property type="term" value="C:cytosol"/>
    <property type="evidence" value="ECO:0007669"/>
    <property type="project" value="TreeGrafter"/>
</dbReference>
<evidence type="ECO:0000256" key="2">
    <source>
        <dbReference type="ARBA" id="ARBA00022432"/>
    </source>
</evidence>
<comment type="subunit">
    <text evidence="9">Monomer.</text>
</comment>
<dbReference type="GO" id="GO:0042594">
    <property type="term" value="P:response to starvation"/>
    <property type="evidence" value="ECO:0007669"/>
    <property type="project" value="TreeGrafter"/>
</dbReference>
<comment type="cofactor">
    <cofactor evidence="9">
        <name>Mn(2+)</name>
        <dbReference type="ChEBI" id="CHEBI:29035"/>
    </cofactor>
    <text evidence="9">Binds 1 Mn(2+) ion per subunit.</text>
</comment>
<dbReference type="Gene3D" id="3.40.449.10">
    <property type="entry name" value="Phosphoenolpyruvate Carboxykinase, domain 1"/>
    <property type="match status" value="1"/>
</dbReference>
<comment type="function">
    <text evidence="9">Catalyzes the conversion of oxaloacetate (OAA) to phosphoenolpyruvate (PEP), the rate-limiting step in the metabolic pathway that produces glucose from lactate and other precursors derived from the citric acid cycle.</text>
</comment>
<feature type="active site" evidence="9">
    <location>
        <position position="274"/>
    </location>
</feature>
<dbReference type="HAMAP" id="MF_00452">
    <property type="entry name" value="PEPCK_GTP"/>
    <property type="match status" value="1"/>
</dbReference>
<dbReference type="PANTHER" id="PTHR11561">
    <property type="entry name" value="PHOSPHOENOLPYRUVATE CARBOXYKINASE"/>
    <property type="match status" value="1"/>
</dbReference>
<dbReference type="GO" id="GO:0005525">
    <property type="term" value="F:GTP binding"/>
    <property type="evidence" value="ECO:0007669"/>
    <property type="project" value="UniProtKB-UniRule"/>
</dbReference>
<dbReference type="InterPro" id="IPR013035">
    <property type="entry name" value="PEP_carboxykinase_C"/>
</dbReference>
<gene>
    <name evidence="9" type="primary">pckG</name>
    <name evidence="12" type="ORF">AMJ44_13040</name>
</gene>
<reference evidence="12 13" key="1">
    <citation type="journal article" date="2015" name="Microbiome">
        <title>Genomic resolution of linkages in carbon, nitrogen, and sulfur cycling among widespread estuary sediment bacteria.</title>
        <authorList>
            <person name="Baker B.J."/>
            <person name="Lazar C.S."/>
            <person name="Teske A.P."/>
            <person name="Dick G.J."/>
        </authorList>
    </citation>
    <scope>NUCLEOTIDE SEQUENCE [LARGE SCALE GENOMIC DNA]</scope>
    <source>
        <strain evidence="12">DG_54_3</strain>
    </source>
</reference>
<proteinExistence type="inferred from homology"/>
<dbReference type="SUPFAM" id="SSF68923">
    <property type="entry name" value="PEP carboxykinase N-terminal domain"/>
    <property type="match status" value="1"/>
</dbReference>
<dbReference type="NCBIfam" id="NF003253">
    <property type="entry name" value="PRK04210.1"/>
    <property type="match status" value="1"/>
</dbReference>
<dbReference type="Gene3D" id="3.90.228.20">
    <property type="match status" value="2"/>
</dbReference>
<sequence>MKTEHLKTLQEKCGEKSYKKLLALKNSKLLDFVAKYVEHCNPSSVFVRTDSPEDAQYIRNKAIENGEEGKLATPGHTFHFDGFFDQARDKANTKYLLPPGVELGADIKAIDKTQGLSEINGMLKNIMAGKEMYVGFFCLGPTDSPFSIPAIQITDSSYVAHSEDILIREGYEVFKKLGGTNQFFKFVHSVGELEGGVSKNIDKRRVYIDLENGIVFSVNTQYAGNTVGLKKLAMRLAIKKASFEGWLTEHMFIMGVHGPKRRVSYFAGSFPSACGKTSTAMLEGETIIGDDIAYIRNIKGKIRAVNVECGMFGIIQDVNQKGDPLIWKALNSPGEVIFSNVLVTEEGVPYWLGDGRKTPEKGINYSGEWTIGKKDAQGQEITHSHKNARYTVRLSELKNCDPKANDPEGVELSGIIYGGRDSDTTVPVEQAFDWNHGILMKGATIESETTAATLGKEGVRKFNLMANIDFLSIPMGRYINNNCDLGNSVKKPPQIFSVNYFLRDKDGKYLNGVKDKHVWLKWMELRTHGDVSAIKTPTGYMPEYKDLKKLFKEVLGREYTKEDYIKQFTLRIPENLAKIKRIAEIYKTKVPDTPHILFEALEAQKQRLEIIKKNLGDYVSPEALI</sequence>
<keyword evidence="8 9" id="KW-0456">Lyase</keyword>
<dbReference type="InterPro" id="IPR018091">
    <property type="entry name" value="PEP_carboxykin_GTP_CS"/>
</dbReference>
<dbReference type="GO" id="GO:0006107">
    <property type="term" value="P:oxaloacetate metabolic process"/>
    <property type="evidence" value="ECO:0007669"/>
    <property type="project" value="TreeGrafter"/>
</dbReference>
<name>A0A0S7XP98_UNCSA</name>
<dbReference type="GO" id="GO:0016301">
    <property type="term" value="F:kinase activity"/>
    <property type="evidence" value="ECO:0007669"/>
    <property type="project" value="UniProtKB-KW"/>
</dbReference>
<accession>A0A0S7XP98</accession>
<evidence type="ECO:0000256" key="6">
    <source>
        <dbReference type="ARBA" id="ARBA00023134"/>
    </source>
</evidence>
<feature type="binding site" evidence="9">
    <location>
        <begin position="273"/>
        <end position="278"/>
    </location>
    <ligand>
        <name>GTP</name>
        <dbReference type="ChEBI" id="CHEBI:37565"/>
    </ligand>
</feature>
<evidence type="ECO:0000256" key="8">
    <source>
        <dbReference type="ARBA" id="ARBA00023239"/>
    </source>
</evidence>
<dbReference type="PATRIC" id="fig|1703775.3.peg.1772"/>
<feature type="binding site" evidence="9">
    <location>
        <begin position="222"/>
        <end position="224"/>
    </location>
    <ligand>
        <name>substrate</name>
    </ligand>
</feature>
<dbReference type="InterPro" id="IPR008210">
    <property type="entry name" value="PEP_carboxykinase_N"/>
</dbReference>
<dbReference type="GO" id="GO:0030145">
    <property type="term" value="F:manganese ion binding"/>
    <property type="evidence" value="ECO:0007669"/>
    <property type="project" value="UniProtKB-UniRule"/>
</dbReference>
<dbReference type="GO" id="GO:0071333">
    <property type="term" value="P:cellular response to glucose stimulus"/>
    <property type="evidence" value="ECO:0007669"/>
    <property type="project" value="TreeGrafter"/>
</dbReference>
<comment type="pathway">
    <text evidence="9">Carbohydrate biosynthesis; gluconeogenesis.</text>
</comment>